<dbReference type="PANTHER" id="PTHR30160:SF1">
    <property type="entry name" value="LIPOPOLYSACCHARIDE 1,2-N-ACETYLGLUCOSAMINETRANSFERASE-RELATED"/>
    <property type="match status" value="1"/>
</dbReference>
<dbReference type="PANTHER" id="PTHR30160">
    <property type="entry name" value="TETRAACYLDISACCHARIDE 4'-KINASE-RELATED"/>
    <property type="match status" value="1"/>
</dbReference>
<dbReference type="EC" id="2.-.-.-" evidence="3"/>
<dbReference type="CDD" id="cd03789">
    <property type="entry name" value="GT9_LPS_heptosyltransferase"/>
    <property type="match status" value="1"/>
</dbReference>
<proteinExistence type="predicted"/>
<keyword evidence="2 3" id="KW-0808">Transferase</keyword>
<evidence type="ECO:0000313" key="4">
    <source>
        <dbReference type="Proteomes" id="UP000236724"/>
    </source>
</evidence>
<dbReference type="SUPFAM" id="SSF53756">
    <property type="entry name" value="UDP-Glycosyltransferase/glycogen phosphorylase"/>
    <property type="match status" value="1"/>
</dbReference>
<dbReference type="GO" id="GO:0008713">
    <property type="term" value="F:ADP-heptose-lipopolysaccharide heptosyltransferase activity"/>
    <property type="evidence" value="ECO:0007669"/>
    <property type="project" value="TreeGrafter"/>
</dbReference>
<evidence type="ECO:0000256" key="2">
    <source>
        <dbReference type="ARBA" id="ARBA00022679"/>
    </source>
</evidence>
<dbReference type="InterPro" id="IPR002201">
    <property type="entry name" value="Glyco_trans_9"/>
</dbReference>
<evidence type="ECO:0000313" key="3">
    <source>
        <dbReference type="EMBL" id="SEH08012.1"/>
    </source>
</evidence>
<keyword evidence="4" id="KW-1185">Reference proteome</keyword>
<dbReference type="AlphaFoldDB" id="A0A1H6FD58"/>
<dbReference type="Pfam" id="PF01075">
    <property type="entry name" value="Glyco_transf_9"/>
    <property type="match status" value="1"/>
</dbReference>
<dbReference type="GO" id="GO:0005829">
    <property type="term" value="C:cytosol"/>
    <property type="evidence" value="ECO:0007669"/>
    <property type="project" value="TreeGrafter"/>
</dbReference>
<organism evidence="3 4">
    <name type="scientific">Candidatus Venteria ishoeyi</name>
    <dbReference type="NCBI Taxonomy" id="1899563"/>
    <lineage>
        <taxon>Bacteria</taxon>
        <taxon>Pseudomonadati</taxon>
        <taxon>Pseudomonadota</taxon>
        <taxon>Gammaproteobacteria</taxon>
        <taxon>Thiotrichales</taxon>
        <taxon>Thiotrichaceae</taxon>
        <taxon>Venteria</taxon>
    </lineage>
</organism>
<keyword evidence="1" id="KW-0328">Glycosyltransferase</keyword>
<dbReference type="Gene3D" id="3.40.50.2000">
    <property type="entry name" value="Glycogen Phosphorylase B"/>
    <property type="match status" value="2"/>
</dbReference>
<accession>A0A1H6FD58</accession>
<protein>
    <submittedName>
        <fullName evidence="3">Lipopolysaccharide core heptosyltransferase RfaQ</fullName>
        <ecNumber evidence="3">2.-.-.-</ecNumber>
    </submittedName>
</protein>
<evidence type="ECO:0000256" key="1">
    <source>
        <dbReference type="ARBA" id="ARBA00022676"/>
    </source>
</evidence>
<dbReference type="InterPro" id="IPR051199">
    <property type="entry name" value="LPS_LOS_Heptosyltrfase"/>
</dbReference>
<dbReference type="GO" id="GO:0009244">
    <property type="term" value="P:lipopolysaccharide core region biosynthetic process"/>
    <property type="evidence" value="ECO:0007669"/>
    <property type="project" value="TreeGrafter"/>
</dbReference>
<name>A0A1H6FD58_9GAMM</name>
<reference evidence="3 4" key="1">
    <citation type="submission" date="2016-10" db="EMBL/GenBank/DDBJ databases">
        <authorList>
            <person name="de Groot N.N."/>
        </authorList>
    </citation>
    <scope>NUCLEOTIDE SEQUENCE [LARGE SCALE GENOMIC DNA]</scope>
    <source>
        <strain evidence="3">MBHS1</strain>
    </source>
</reference>
<dbReference type="RefSeq" id="WP_103921597.1">
    <property type="nucleotide sequence ID" value="NZ_FMSV02000542.1"/>
</dbReference>
<dbReference type="Proteomes" id="UP000236724">
    <property type="component" value="Unassembled WGS sequence"/>
</dbReference>
<dbReference type="InterPro" id="IPR011916">
    <property type="entry name" value="LipoPS_heptosylTferase-III"/>
</dbReference>
<dbReference type="OrthoDB" id="9781892at2"/>
<gene>
    <name evidence="3" type="primary">rfaQ</name>
    <name evidence="3" type="ORF">MBHS_03899</name>
</gene>
<dbReference type="EMBL" id="FMSV02000542">
    <property type="protein sequence ID" value="SEH08012.1"/>
    <property type="molecule type" value="Genomic_DNA"/>
</dbReference>
<dbReference type="NCBIfam" id="TIGR02201">
    <property type="entry name" value="heptsyl_trn_III"/>
    <property type="match status" value="1"/>
</dbReference>
<sequence length="374" mass="42396">MIPLTKPPKAAAKILIISTRQIGDVLLTTPLIHSVSRAYPKARIDMLVFTAKGSILSGNPDIQALIEVPERPKWRDWLRVIRRLWRHYDLAISTLSGDRPTLYAWLAAPLRIGLLPPKTRQSYWKYLIYQGWAVLDDKNTPTVLQNLQLAEVLGIQQHPRVIVPCQPDDNNRLTQQLDFNWQRDNFVVLHLTPMWRYKRWPLPAWSELARVLQKKGLEIVLTGGSDSKEQAYLQDFMNLYAGKVHNLAGKLSFSAVALLIKHARLYVGPDTAVTHLAAATGTPSIALFGPTNPVKWAPFPLLKDLAYQPFQRCSLLQQQGNVYLLQGEGDCVPCHQEGCDRHRESDSRCLQEMPAQRVINIVEQILNKNTSSLL</sequence>